<organism evidence="21 22">
    <name type="scientific">Pseudomonas abietaniphila</name>
    <dbReference type="NCBI Taxonomy" id="89065"/>
    <lineage>
        <taxon>Bacteria</taxon>
        <taxon>Pseudomonadati</taxon>
        <taxon>Pseudomonadota</taxon>
        <taxon>Gammaproteobacteria</taxon>
        <taxon>Pseudomonadales</taxon>
        <taxon>Pseudomonadaceae</taxon>
        <taxon>Pseudomonas</taxon>
    </lineage>
</organism>
<feature type="transmembrane region" description="Helical" evidence="19">
    <location>
        <begin position="278"/>
        <end position="300"/>
    </location>
</feature>
<dbReference type="OrthoDB" id="9775035at2"/>
<feature type="transmembrane region" description="Helical" evidence="19">
    <location>
        <begin position="22"/>
        <end position="41"/>
    </location>
</feature>
<feature type="transmembrane region" description="Helical" evidence="19">
    <location>
        <begin position="366"/>
        <end position="385"/>
    </location>
</feature>
<keyword evidence="6 19" id="KW-1003">Cell membrane</keyword>
<proteinExistence type="inferred from homology"/>
<evidence type="ECO:0000256" key="2">
    <source>
        <dbReference type="ARBA" id="ARBA00005200"/>
    </source>
</evidence>
<evidence type="ECO:0000256" key="7">
    <source>
        <dbReference type="ARBA" id="ARBA00022516"/>
    </source>
</evidence>
<evidence type="ECO:0000256" key="17">
    <source>
        <dbReference type="ARBA" id="ARBA00025446"/>
    </source>
</evidence>
<keyword evidence="8" id="KW-0997">Cell inner membrane</keyword>
<dbReference type="EMBL" id="FNCO01000002">
    <property type="protein sequence ID" value="SDG52308.1"/>
    <property type="molecule type" value="Genomic_DNA"/>
</dbReference>
<comment type="subcellular location">
    <subcellularLocation>
        <location evidence="1">Cell inner membrane</location>
        <topology evidence="1">Multi-pass membrane protein</topology>
    </subcellularLocation>
    <subcellularLocation>
        <location evidence="19">Cell membrane</location>
        <topology evidence="19">Multi-pass membrane protein</topology>
    </subcellularLocation>
</comment>
<keyword evidence="10 19" id="KW-0328">Glycosyltransferase</keyword>
<evidence type="ECO:0000256" key="16">
    <source>
        <dbReference type="ARBA" id="ARBA00023136"/>
    </source>
</evidence>
<reference evidence="22" key="1">
    <citation type="submission" date="2016-10" db="EMBL/GenBank/DDBJ databases">
        <authorList>
            <person name="Varghese N."/>
            <person name="Submissions S."/>
        </authorList>
    </citation>
    <scope>NUCLEOTIDE SEQUENCE [LARGE SCALE GENOMIC DNA]</scope>
    <source>
        <strain evidence="22">ATCC 700689</strain>
    </source>
</reference>
<evidence type="ECO:0000313" key="21">
    <source>
        <dbReference type="EMBL" id="SDG52308.1"/>
    </source>
</evidence>
<keyword evidence="11 19" id="KW-0808">Transferase</keyword>
<dbReference type="GO" id="GO:0103015">
    <property type="term" value="F:4-amino-4-deoxy-L-arabinose transferase activity"/>
    <property type="evidence" value="ECO:0007669"/>
    <property type="project" value="UniProtKB-EC"/>
</dbReference>
<comment type="catalytic activity">
    <reaction evidence="18 19">
        <text>4-amino-4-deoxy-alpha-L-arabinopyranosyl di-trans,octa-cis-undecaprenyl phosphate + lipid IVA = lipid IIA + di-trans,octa-cis-undecaprenyl phosphate.</text>
        <dbReference type="EC" id="2.4.2.43"/>
    </reaction>
</comment>
<evidence type="ECO:0000313" key="22">
    <source>
        <dbReference type="Proteomes" id="UP000182894"/>
    </source>
</evidence>
<keyword evidence="16 19" id="KW-0472">Membrane</keyword>
<dbReference type="GO" id="GO:0006493">
    <property type="term" value="P:protein O-linked glycosylation"/>
    <property type="evidence" value="ECO:0007669"/>
    <property type="project" value="InterPro"/>
</dbReference>
<dbReference type="InterPro" id="IPR022839">
    <property type="entry name" value="ArnT"/>
</dbReference>
<evidence type="ECO:0000256" key="3">
    <source>
        <dbReference type="ARBA" id="ARBA00010814"/>
    </source>
</evidence>
<name>A0A1G7UYD7_9PSED</name>
<evidence type="ECO:0000256" key="9">
    <source>
        <dbReference type="ARBA" id="ARBA00022556"/>
    </source>
</evidence>
<dbReference type="UniPathway" id="UPA00037"/>
<feature type="domain" description="ArnT-like N-terminal" evidence="20">
    <location>
        <begin position="26"/>
        <end position="258"/>
    </location>
</feature>
<dbReference type="InterPro" id="IPR003342">
    <property type="entry name" value="ArnT-like_N"/>
</dbReference>
<gene>
    <name evidence="19" type="primary">arnT</name>
    <name evidence="21" type="ORF">SAMN05216605_102315</name>
</gene>
<dbReference type="InterPro" id="IPR050297">
    <property type="entry name" value="LipidA_mod_glycosyltrf_83"/>
</dbReference>
<evidence type="ECO:0000256" key="10">
    <source>
        <dbReference type="ARBA" id="ARBA00022676"/>
    </source>
</evidence>
<comment type="similarity">
    <text evidence="3 19">Belongs to the glycosyltransferase 83 family.</text>
</comment>
<dbReference type="HAMAP" id="MF_01165">
    <property type="entry name" value="ArnT_transfer"/>
    <property type="match status" value="1"/>
</dbReference>
<dbReference type="RefSeq" id="WP_083370602.1">
    <property type="nucleotide sequence ID" value="NZ_FNCO01000002.1"/>
</dbReference>
<evidence type="ECO:0000256" key="11">
    <source>
        <dbReference type="ARBA" id="ARBA00022679"/>
    </source>
</evidence>
<protein>
    <recommendedName>
        <fullName evidence="5 19">Undecaprenyl phosphate-alpha-4-amino-4-deoxy-L-arabinose arabinosyl transferase</fullName>
        <ecNumber evidence="4 19">2.4.2.43</ecNumber>
    </recommendedName>
    <alternativeName>
        <fullName evidence="19">4-amino-4-deoxy-L-arabinose lipid A transferase</fullName>
    </alternativeName>
    <alternativeName>
        <fullName evidence="19">Lipid IV(A) 4-amino-4-deoxy-L-arabinosyltransferase</fullName>
    </alternativeName>
    <alternativeName>
        <fullName evidence="19">Undecaprenyl phosphate-alpha-L-Ara4N transferase</fullName>
    </alternativeName>
</protein>
<dbReference type="GO" id="GO:0010041">
    <property type="term" value="P:response to iron(III) ion"/>
    <property type="evidence" value="ECO:0007669"/>
    <property type="project" value="TreeGrafter"/>
</dbReference>
<evidence type="ECO:0000256" key="18">
    <source>
        <dbReference type="ARBA" id="ARBA00034054"/>
    </source>
</evidence>
<comment type="pathway">
    <text evidence="2 19">Lipopolysaccharide metabolism; 4-amino-4-deoxy-beta-L-arabinose-lipid A biosynthesis.</text>
</comment>
<dbReference type="GO" id="GO:0009245">
    <property type="term" value="P:lipid A biosynthetic process"/>
    <property type="evidence" value="ECO:0007669"/>
    <property type="project" value="UniProtKB-UniRule"/>
</dbReference>
<evidence type="ECO:0000256" key="12">
    <source>
        <dbReference type="ARBA" id="ARBA00022692"/>
    </source>
</evidence>
<keyword evidence="7 19" id="KW-0444">Lipid biosynthesis</keyword>
<keyword evidence="22" id="KW-1185">Reference proteome</keyword>
<dbReference type="GO" id="GO:0000030">
    <property type="term" value="F:mannosyltransferase activity"/>
    <property type="evidence" value="ECO:0007669"/>
    <property type="project" value="InterPro"/>
</dbReference>
<keyword evidence="14 19" id="KW-1133">Transmembrane helix</keyword>
<dbReference type="GO" id="GO:0005886">
    <property type="term" value="C:plasma membrane"/>
    <property type="evidence" value="ECO:0007669"/>
    <property type="project" value="UniProtKB-SubCell"/>
</dbReference>
<sequence>MNSANFKVLPDKRFASTSTIDFVARWGIPLLAAAFILFYLIPLTFHGLWIPDETRYAQISQEMLSTGHWAAPHFMGLRYFEKPVAGYWWIAAGQAVFGSNLFGVRIASALSTGLSVILVYRLARHLWRDSAKSFVCAMLYMSFGLVAGQAGYTNLDPQFTLWANLSLVSVWFALDATSSRHRRLAWITVGAACAIGFMTKGFLAFVLPVLVTLPFMIWQRRALDVVRGGVLAVLVAAAVCLPWVLTVNAQEPDFWHFFFWNEHVRRFAAQDAQHAQPWWFYLPLLAASSLPWAGMLVPALRTAWLGKATPATGFFLLWLIVPLIFFSFSRGKLPTYIMPCLLPLAMLAGHALIGRIRDNDGRAVRWNGLLNLLLAVMAMVGLIYVQIARPVFERQDLFALTLVYVVLLVWIICNGLSVMRPLKMWLAPAVGIGVLVALLPGAMPASMVASKMPDQFIATHLDELRQSDRLLSNDLGAASALAWRLNRPDVDLYNIVGELKYGIGYPDATQRQVDLDKVQQWMTQARTLGSVGVVMRVNSTEEVQEVERLPIDGKRYEQGNLTILIFPKLGP</sequence>
<evidence type="ECO:0000256" key="19">
    <source>
        <dbReference type="HAMAP-Rule" id="MF_01165"/>
    </source>
</evidence>
<dbReference type="STRING" id="89065.SAMN05216605_102315"/>
<comment type="function">
    <text evidence="17 19">Catalyzes the transfer of the L-Ara4N moiety of the glycolipid undecaprenyl phosphate-alpha-L-Ara4N to lipid A. The modified arabinose is attached to lipid A and is required for resistance to polymyxin and cationic antimicrobial peptides.</text>
</comment>
<dbReference type="AlphaFoldDB" id="A0A1G7UYD7"/>
<evidence type="ECO:0000259" key="20">
    <source>
        <dbReference type="Pfam" id="PF02366"/>
    </source>
</evidence>
<feature type="transmembrane region" description="Helical" evidence="19">
    <location>
        <begin position="225"/>
        <end position="245"/>
    </location>
</feature>
<evidence type="ECO:0000256" key="8">
    <source>
        <dbReference type="ARBA" id="ARBA00022519"/>
    </source>
</evidence>
<evidence type="ECO:0000256" key="14">
    <source>
        <dbReference type="ARBA" id="ARBA00022989"/>
    </source>
</evidence>
<dbReference type="Proteomes" id="UP000182894">
    <property type="component" value="Unassembled WGS sequence"/>
</dbReference>
<keyword evidence="9 19" id="KW-0441">Lipid A biosynthesis</keyword>
<feature type="transmembrane region" description="Helical" evidence="19">
    <location>
        <begin position="425"/>
        <end position="443"/>
    </location>
</feature>
<dbReference type="PANTHER" id="PTHR33908">
    <property type="entry name" value="MANNOSYLTRANSFERASE YKCB-RELATED"/>
    <property type="match status" value="1"/>
</dbReference>
<dbReference type="NCBIfam" id="NF009784">
    <property type="entry name" value="PRK13279.1"/>
    <property type="match status" value="1"/>
</dbReference>
<feature type="transmembrane region" description="Helical" evidence="19">
    <location>
        <begin position="102"/>
        <end position="122"/>
    </location>
</feature>
<evidence type="ECO:0000256" key="13">
    <source>
        <dbReference type="ARBA" id="ARBA00022985"/>
    </source>
</evidence>
<keyword evidence="15 19" id="KW-0443">Lipid metabolism</keyword>
<keyword evidence="13 19" id="KW-0448">Lipopolysaccharide biosynthesis</keyword>
<feature type="transmembrane region" description="Helical" evidence="19">
    <location>
        <begin position="184"/>
        <end position="213"/>
    </location>
</feature>
<evidence type="ECO:0000256" key="6">
    <source>
        <dbReference type="ARBA" id="ARBA00022475"/>
    </source>
</evidence>
<dbReference type="Pfam" id="PF02366">
    <property type="entry name" value="PMT"/>
    <property type="match status" value="1"/>
</dbReference>
<dbReference type="GO" id="GO:0009103">
    <property type="term" value="P:lipopolysaccharide biosynthetic process"/>
    <property type="evidence" value="ECO:0007669"/>
    <property type="project" value="UniProtKB-KW"/>
</dbReference>
<feature type="transmembrane region" description="Helical" evidence="19">
    <location>
        <begin position="397"/>
        <end position="418"/>
    </location>
</feature>
<feature type="transmembrane region" description="Helical" evidence="19">
    <location>
        <begin position="134"/>
        <end position="152"/>
    </location>
</feature>
<keyword evidence="12 19" id="KW-0812">Transmembrane</keyword>
<evidence type="ECO:0000256" key="15">
    <source>
        <dbReference type="ARBA" id="ARBA00023098"/>
    </source>
</evidence>
<dbReference type="PANTHER" id="PTHR33908:SF3">
    <property type="entry name" value="UNDECAPRENYL PHOSPHATE-ALPHA-4-AMINO-4-DEOXY-L-ARABINOSE ARABINOSYL TRANSFERASE"/>
    <property type="match status" value="1"/>
</dbReference>
<evidence type="ECO:0000256" key="4">
    <source>
        <dbReference type="ARBA" id="ARBA00012056"/>
    </source>
</evidence>
<evidence type="ECO:0000256" key="5">
    <source>
        <dbReference type="ARBA" id="ARBA00015532"/>
    </source>
</evidence>
<feature type="transmembrane region" description="Helical" evidence="19">
    <location>
        <begin position="336"/>
        <end position="354"/>
    </location>
</feature>
<dbReference type="EC" id="2.4.2.43" evidence="4 19"/>
<feature type="transmembrane region" description="Helical" evidence="19">
    <location>
        <begin position="312"/>
        <end position="330"/>
    </location>
</feature>
<evidence type="ECO:0000256" key="1">
    <source>
        <dbReference type="ARBA" id="ARBA00004429"/>
    </source>
</evidence>
<accession>A0A1G7UYD7</accession>